<gene>
    <name evidence="1" type="ORF">OS125_01005</name>
    <name evidence="2" type="ORF">OS129_02250</name>
</gene>
<evidence type="ECO:0000313" key="3">
    <source>
        <dbReference type="Proteomes" id="UP001071478"/>
    </source>
</evidence>
<dbReference type="Gene3D" id="3.90.1200.10">
    <property type="match status" value="1"/>
</dbReference>
<dbReference type="RefSeq" id="WP_200255060.1">
    <property type="nucleotide sequence ID" value="NZ_JAENIQ020000002.1"/>
</dbReference>
<accession>A0A9Q4C6Q6</accession>
<sequence length="420" mass="46195">MLATEEIVAVAQELLSERFGGTQKLGEVISLGGSGNAIVLRARVAQSPFLQQRSVVLKYTPPTGDRIDDAALIREVVSYQFTTSLPADVRPGPVLLAHDIDRRILVITDSGDGETYADLLAGAEGGKRLPLLRNLGRALGRMHAGTADREAGFDILLKRMLRTYPDTEELQYAREQGIPASIDRGLQLLEAAGIEIPANVRHFAADARRRLVSGRHRAFTPFDLSPDNIILADRTQFLDYEWAGFRDATFDIACVIAGFPQFLFTRPITDDEADALVESWVEEVRDTWPNVTNETRLQARIVTAMTGWAMSSVCYLYYGSMNQVINEYGERAGAPSSPGIPAPEVEAAATAGIGDPDEDYDVLADVLGDISESSRLARDDLRETFTALAHYADRGEDPRFADVHRFASAVVERLDELARR</sequence>
<dbReference type="InterPro" id="IPR011009">
    <property type="entry name" value="Kinase-like_dom_sf"/>
</dbReference>
<dbReference type="Proteomes" id="UP001071478">
    <property type="component" value="Unassembled WGS sequence"/>
</dbReference>
<comment type="caution">
    <text evidence="2">The sequence shown here is derived from an EMBL/GenBank/DDBJ whole genome shotgun (WGS) entry which is preliminary data.</text>
</comment>
<keyword evidence="4" id="KW-1185">Reference proteome</keyword>
<evidence type="ECO:0000313" key="4">
    <source>
        <dbReference type="Proteomes" id="UP001081709"/>
    </source>
</evidence>
<evidence type="ECO:0000313" key="2">
    <source>
        <dbReference type="EMBL" id="MCX7467702.1"/>
    </source>
</evidence>
<evidence type="ECO:0000313" key="1">
    <source>
        <dbReference type="EMBL" id="MCX7443826.1"/>
    </source>
</evidence>
<organism evidence="2 3">
    <name type="scientific">Corynebacterium pygosceleis</name>
    <dbReference type="NCBI Taxonomy" id="2800406"/>
    <lineage>
        <taxon>Bacteria</taxon>
        <taxon>Bacillati</taxon>
        <taxon>Actinomycetota</taxon>
        <taxon>Actinomycetes</taxon>
        <taxon>Mycobacteriales</taxon>
        <taxon>Corynebacteriaceae</taxon>
        <taxon>Corynebacterium</taxon>
    </lineage>
</organism>
<dbReference type="AlphaFoldDB" id="A0A9Q4C6Q6"/>
<protein>
    <submittedName>
        <fullName evidence="2">Phosphotransferase</fullName>
    </submittedName>
</protein>
<dbReference type="Proteomes" id="UP001081709">
    <property type="component" value="Unassembled WGS sequence"/>
</dbReference>
<reference evidence="2" key="1">
    <citation type="submission" date="2022-11" db="EMBL/GenBank/DDBJ databases">
        <title>Corynebacterium sp. isolated from Penguins.</title>
        <authorList>
            <person name="Sedlar K."/>
            <person name="Svec P."/>
        </authorList>
    </citation>
    <scope>NUCLEOTIDE SEQUENCE</scope>
    <source>
        <strain evidence="1">P7003</strain>
        <strain evidence="2">P7374</strain>
    </source>
</reference>
<dbReference type="SUPFAM" id="SSF56112">
    <property type="entry name" value="Protein kinase-like (PK-like)"/>
    <property type="match status" value="1"/>
</dbReference>
<name>A0A9Q4C6Q6_9CORY</name>
<dbReference type="EMBL" id="JAPMKU010000001">
    <property type="protein sequence ID" value="MCX7467702.1"/>
    <property type="molecule type" value="Genomic_DNA"/>
</dbReference>
<dbReference type="EMBL" id="JAPMKV010000001">
    <property type="protein sequence ID" value="MCX7443826.1"/>
    <property type="molecule type" value="Genomic_DNA"/>
</dbReference>
<proteinExistence type="predicted"/>